<evidence type="ECO:0000256" key="1">
    <source>
        <dbReference type="SAM" id="Phobius"/>
    </source>
</evidence>
<organism evidence="2 3">
    <name type="scientific">Digitaria exilis</name>
    <dbReference type="NCBI Taxonomy" id="1010633"/>
    <lineage>
        <taxon>Eukaryota</taxon>
        <taxon>Viridiplantae</taxon>
        <taxon>Streptophyta</taxon>
        <taxon>Embryophyta</taxon>
        <taxon>Tracheophyta</taxon>
        <taxon>Spermatophyta</taxon>
        <taxon>Magnoliopsida</taxon>
        <taxon>Liliopsida</taxon>
        <taxon>Poales</taxon>
        <taxon>Poaceae</taxon>
        <taxon>PACMAD clade</taxon>
        <taxon>Panicoideae</taxon>
        <taxon>Panicodae</taxon>
        <taxon>Paniceae</taxon>
        <taxon>Anthephorinae</taxon>
        <taxon>Digitaria</taxon>
    </lineage>
</organism>
<keyword evidence="1" id="KW-0472">Membrane</keyword>
<proteinExistence type="predicted"/>
<keyword evidence="3" id="KW-1185">Reference proteome</keyword>
<dbReference type="AlphaFoldDB" id="A0A835BMR3"/>
<sequence>MASLAAADDLSSRQRISLVRFRFPCSPAPPLLHYTATLTAPLAQAGLLAMAENHRDNDDHHHNLAPTWVTRAGFGFLTLNSGLAIYRSKGDPSSIMLVAASYSALLLLFRCLRDYERAPPGSPARDRARRAVWPLTSLLTLAFAWKVAGVMPSAVAAAVVWALAVATTVGGFFAIFAPGGG</sequence>
<reference evidence="2" key="1">
    <citation type="submission" date="2020-07" db="EMBL/GenBank/DDBJ databases">
        <title>Genome sequence and genetic diversity analysis of an under-domesticated orphan crop, white fonio (Digitaria exilis).</title>
        <authorList>
            <person name="Bennetzen J.L."/>
            <person name="Chen S."/>
            <person name="Ma X."/>
            <person name="Wang X."/>
            <person name="Yssel A.E.J."/>
            <person name="Chaluvadi S.R."/>
            <person name="Johnson M."/>
            <person name="Gangashetty P."/>
            <person name="Hamidou F."/>
            <person name="Sanogo M.D."/>
            <person name="Zwaenepoel A."/>
            <person name="Wallace J."/>
            <person name="Van De Peer Y."/>
            <person name="Van Deynze A."/>
        </authorList>
    </citation>
    <scope>NUCLEOTIDE SEQUENCE</scope>
    <source>
        <tissue evidence="2">Leaves</tissue>
    </source>
</reference>
<feature type="transmembrane region" description="Helical" evidence="1">
    <location>
        <begin position="154"/>
        <end position="177"/>
    </location>
</feature>
<feature type="transmembrane region" description="Helical" evidence="1">
    <location>
        <begin position="92"/>
        <end position="110"/>
    </location>
</feature>
<gene>
    <name evidence="2" type="ORF">HU200_035809</name>
</gene>
<accession>A0A835BMR3</accession>
<dbReference type="PANTHER" id="PTHR46610">
    <property type="entry name" value="OS05G0181300 PROTEIN"/>
    <property type="match status" value="1"/>
</dbReference>
<comment type="caution">
    <text evidence="2">The sequence shown here is derived from an EMBL/GenBank/DDBJ whole genome shotgun (WGS) entry which is preliminary data.</text>
</comment>
<dbReference type="InterPro" id="IPR045501">
    <property type="entry name" value="DUF6490"/>
</dbReference>
<dbReference type="EMBL" id="JACEFO010001869">
    <property type="protein sequence ID" value="KAF8697621.1"/>
    <property type="molecule type" value="Genomic_DNA"/>
</dbReference>
<keyword evidence="1" id="KW-0812">Transmembrane</keyword>
<name>A0A835BMR3_9POAL</name>
<dbReference type="OrthoDB" id="1740076at2759"/>
<dbReference type="Pfam" id="PF20100">
    <property type="entry name" value="DUF6490"/>
    <property type="match status" value="1"/>
</dbReference>
<dbReference type="Proteomes" id="UP000636709">
    <property type="component" value="Unassembled WGS sequence"/>
</dbReference>
<dbReference type="PANTHER" id="PTHR46610:SF6">
    <property type="entry name" value="OS06G0147100 PROTEIN"/>
    <property type="match status" value="1"/>
</dbReference>
<evidence type="ECO:0000313" key="2">
    <source>
        <dbReference type="EMBL" id="KAF8697621.1"/>
    </source>
</evidence>
<protein>
    <submittedName>
        <fullName evidence="2">Uncharacterized protein</fullName>
    </submittedName>
</protein>
<feature type="transmembrane region" description="Helical" evidence="1">
    <location>
        <begin position="131"/>
        <end position="148"/>
    </location>
</feature>
<keyword evidence="1" id="KW-1133">Transmembrane helix</keyword>
<evidence type="ECO:0000313" key="3">
    <source>
        <dbReference type="Proteomes" id="UP000636709"/>
    </source>
</evidence>